<gene>
    <name evidence="2" type="ORF">SAMN05421833_12979</name>
</gene>
<dbReference type="Pfam" id="PF01928">
    <property type="entry name" value="CYTH"/>
    <property type="match status" value="1"/>
</dbReference>
<proteinExistence type="predicted"/>
<dbReference type="AlphaFoldDB" id="A0A1N7GIU0"/>
<evidence type="ECO:0000313" key="2">
    <source>
        <dbReference type="EMBL" id="SIS12511.1"/>
    </source>
</evidence>
<feature type="domain" description="CYTH" evidence="1">
    <location>
        <begin position="8"/>
        <end position="75"/>
    </location>
</feature>
<dbReference type="EMBL" id="FTNI01000029">
    <property type="protein sequence ID" value="SIS12511.1"/>
    <property type="molecule type" value="Genomic_DNA"/>
</dbReference>
<sequence length="84" mass="9286">MARATRAVVDKLREEWTVPGLVTVAFDTVAGAGDFVEFEFEFAGEAENVDDATAQLCAFIDGLEVKLGDRVNRGYPHMLLDRDH</sequence>
<organism evidence="2 3">
    <name type="scientific">Microbispora rosea</name>
    <dbReference type="NCBI Taxonomy" id="58117"/>
    <lineage>
        <taxon>Bacteria</taxon>
        <taxon>Bacillati</taxon>
        <taxon>Actinomycetota</taxon>
        <taxon>Actinomycetes</taxon>
        <taxon>Streptosporangiales</taxon>
        <taxon>Streptosporangiaceae</taxon>
        <taxon>Microbispora</taxon>
    </lineage>
</organism>
<dbReference type="Gene3D" id="2.40.320.10">
    <property type="entry name" value="Hypothetical Protein Pfu-838710-001"/>
    <property type="match status" value="1"/>
</dbReference>
<evidence type="ECO:0000259" key="1">
    <source>
        <dbReference type="Pfam" id="PF01928"/>
    </source>
</evidence>
<keyword evidence="3" id="KW-1185">Reference proteome</keyword>
<dbReference type="SUPFAM" id="SSF55154">
    <property type="entry name" value="CYTH-like phosphatases"/>
    <property type="match status" value="1"/>
</dbReference>
<dbReference type="InterPro" id="IPR033469">
    <property type="entry name" value="CYTH-like_dom_sf"/>
</dbReference>
<evidence type="ECO:0000313" key="3">
    <source>
        <dbReference type="Proteomes" id="UP000186096"/>
    </source>
</evidence>
<dbReference type="Proteomes" id="UP000186096">
    <property type="component" value="Unassembled WGS sequence"/>
</dbReference>
<accession>A0A1N7GIU0</accession>
<name>A0A1N7GIU0_9ACTN</name>
<dbReference type="InterPro" id="IPR023577">
    <property type="entry name" value="CYTH_domain"/>
</dbReference>
<dbReference type="STRING" id="58117.SAMN05421833_12979"/>
<protein>
    <submittedName>
        <fullName evidence="2">Adenylate cyclase, class 2</fullName>
    </submittedName>
</protein>
<reference evidence="3" key="1">
    <citation type="submission" date="2017-01" db="EMBL/GenBank/DDBJ databases">
        <authorList>
            <person name="Varghese N."/>
            <person name="Submissions S."/>
        </authorList>
    </citation>
    <scope>NUCLEOTIDE SEQUENCE [LARGE SCALE GENOMIC DNA]</scope>
    <source>
        <strain evidence="3">ATCC 12950</strain>
    </source>
</reference>